<evidence type="ECO:0000256" key="5">
    <source>
        <dbReference type="ARBA" id="ARBA00022692"/>
    </source>
</evidence>
<dbReference type="GO" id="GO:0008360">
    <property type="term" value="P:regulation of cell shape"/>
    <property type="evidence" value="ECO:0007669"/>
    <property type="project" value="UniProtKB-KW"/>
</dbReference>
<gene>
    <name evidence="15" type="primary">yhcB</name>
    <name evidence="15" type="ORF">CZ814_01610</name>
</gene>
<evidence type="ECO:0000256" key="6">
    <source>
        <dbReference type="ARBA" id="ARBA00022960"/>
    </source>
</evidence>
<keyword evidence="2" id="KW-1003">Cell membrane</keyword>
<evidence type="ECO:0000313" key="15">
    <source>
        <dbReference type="EMBL" id="SKA28229.1"/>
    </source>
</evidence>
<comment type="similarity">
    <text evidence="10">Belongs to the ZapG family.</text>
</comment>
<dbReference type="PANTHER" id="PTHR39579">
    <property type="entry name" value="INNER MEMBRANE PROTEIN YHCB"/>
    <property type="match status" value="1"/>
</dbReference>
<evidence type="ECO:0000256" key="4">
    <source>
        <dbReference type="ARBA" id="ARBA00022618"/>
    </source>
</evidence>
<dbReference type="GO" id="GO:0051301">
    <property type="term" value="P:cell division"/>
    <property type="evidence" value="ECO:0007669"/>
    <property type="project" value="UniProtKB-KW"/>
</dbReference>
<evidence type="ECO:0000256" key="2">
    <source>
        <dbReference type="ARBA" id="ARBA00022475"/>
    </source>
</evidence>
<evidence type="ECO:0000256" key="12">
    <source>
        <dbReference type="ARBA" id="ARBA00035727"/>
    </source>
</evidence>
<evidence type="ECO:0000256" key="3">
    <source>
        <dbReference type="ARBA" id="ARBA00022519"/>
    </source>
</evidence>
<keyword evidence="9" id="KW-0131">Cell cycle</keyword>
<name>A0A1T4SJ38_9GAMM</name>
<dbReference type="PANTHER" id="PTHR39579:SF1">
    <property type="entry name" value="INNER MEMBRANE PROTEIN YHCB"/>
    <property type="match status" value="1"/>
</dbReference>
<feature type="transmembrane region" description="Helical" evidence="14">
    <location>
        <begin position="6"/>
        <end position="23"/>
    </location>
</feature>
<sequence>MTMSWIIAAAIFIAGIFVGYIISRLTNKNQNQQISLKKDLDKSKYELEQYRQELVDHFARSAELLDNVSKDYSKLYEHMAKTSAELMPNLPTQDNPFAQRIATLEAVENNEPIEDEVMDHQPRDYANGATGLFSDKPTAIQDNEIPAAEPQAKAS</sequence>
<accession>A0A1T4SJ38</accession>
<organism evidence="15 16">
    <name type="scientific">Photobacterium toruni</name>
    <dbReference type="NCBI Taxonomy" id="1935446"/>
    <lineage>
        <taxon>Bacteria</taxon>
        <taxon>Pseudomonadati</taxon>
        <taxon>Pseudomonadota</taxon>
        <taxon>Gammaproteobacteria</taxon>
        <taxon>Vibrionales</taxon>
        <taxon>Vibrionaceae</taxon>
        <taxon>Photobacterium</taxon>
    </lineage>
</organism>
<dbReference type="GO" id="GO:0005886">
    <property type="term" value="C:plasma membrane"/>
    <property type="evidence" value="ECO:0007669"/>
    <property type="project" value="UniProtKB-SubCell"/>
</dbReference>
<dbReference type="PIRSF" id="PIRSF006318">
    <property type="entry name" value="YhcB"/>
    <property type="match status" value="1"/>
</dbReference>
<proteinExistence type="inferred from homology"/>
<keyword evidence="4" id="KW-0132">Cell division</keyword>
<evidence type="ECO:0000256" key="9">
    <source>
        <dbReference type="ARBA" id="ARBA00023306"/>
    </source>
</evidence>
<dbReference type="EMBL" id="FUWP01000006">
    <property type="protein sequence ID" value="SKA28229.1"/>
    <property type="molecule type" value="Genomic_DNA"/>
</dbReference>
<dbReference type="InterPro" id="IPR009386">
    <property type="entry name" value="ZapG-like"/>
</dbReference>
<evidence type="ECO:0000256" key="10">
    <source>
        <dbReference type="ARBA" id="ARBA00035657"/>
    </source>
</evidence>
<evidence type="ECO:0000256" key="14">
    <source>
        <dbReference type="SAM" id="Phobius"/>
    </source>
</evidence>
<evidence type="ECO:0000256" key="7">
    <source>
        <dbReference type="ARBA" id="ARBA00022989"/>
    </source>
</evidence>
<reference evidence="15 16" key="1">
    <citation type="submission" date="2017-02" db="EMBL/GenBank/DDBJ databases">
        <authorList>
            <person name="Peterson S.W."/>
        </authorList>
    </citation>
    <scope>NUCLEOTIDE SEQUENCE [LARGE SCALE GENOMIC DNA]</scope>
    <source>
        <strain evidence="15 16">CECT 9189</strain>
    </source>
</reference>
<evidence type="ECO:0000256" key="8">
    <source>
        <dbReference type="ARBA" id="ARBA00023136"/>
    </source>
</evidence>
<comment type="subcellular location">
    <subcellularLocation>
        <location evidence="1">Cell inner membrane</location>
        <topology evidence="1">Single-pass membrane protein</topology>
    </subcellularLocation>
</comment>
<evidence type="ECO:0000313" key="16">
    <source>
        <dbReference type="Proteomes" id="UP000191116"/>
    </source>
</evidence>
<evidence type="ECO:0000256" key="1">
    <source>
        <dbReference type="ARBA" id="ARBA00004377"/>
    </source>
</evidence>
<dbReference type="AlphaFoldDB" id="A0A1T4SJ38"/>
<feature type="region of interest" description="Disordered" evidence="13">
    <location>
        <begin position="123"/>
        <end position="155"/>
    </location>
</feature>
<protein>
    <recommendedName>
        <fullName evidence="11">Z-ring associated protein G</fullName>
    </recommendedName>
    <alternativeName>
        <fullName evidence="12">Cell division protein ZapG</fullName>
    </alternativeName>
</protein>
<dbReference type="Pfam" id="PF06295">
    <property type="entry name" value="ZapG-like"/>
    <property type="match status" value="1"/>
</dbReference>
<keyword evidence="6" id="KW-0133">Cell shape</keyword>
<keyword evidence="7 14" id="KW-1133">Transmembrane helix</keyword>
<keyword evidence="8 14" id="KW-0472">Membrane</keyword>
<evidence type="ECO:0000256" key="13">
    <source>
        <dbReference type="SAM" id="MobiDB-lite"/>
    </source>
</evidence>
<evidence type="ECO:0000256" key="11">
    <source>
        <dbReference type="ARBA" id="ARBA00035703"/>
    </source>
</evidence>
<keyword evidence="3" id="KW-0997">Cell inner membrane</keyword>
<keyword evidence="5 14" id="KW-0812">Transmembrane</keyword>
<dbReference type="NCBIfam" id="NF008672">
    <property type="entry name" value="PRK11677.1"/>
    <property type="match status" value="1"/>
</dbReference>
<dbReference type="Proteomes" id="UP000191116">
    <property type="component" value="Unassembled WGS sequence"/>
</dbReference>